<dbReference type="KEGG" id="hro:HELRODRAFT_182109"/>
<keyword evidence="3" id="KW-1185">Reference proteome</keyword>
<protein>
    <submittedName>
        <fullName evidence="1 2">Uncharacterized protein</fullName>
    </submittedName>
</protein>
<dbReference type="AlphaFoldDB" id="T1FHR8"/>
<reference evidence="3" key="1">
    <citation type="submission" date="2012-12" db="EMBL/GenBank/DDBJ databases">
        <authorList>
            <person name="Hellsten U."/>
            <person name="Grimwood J."/>
            <person name="Chapman J.A."/>
            <person name="Shapiro H."/>
            <person name="Aerts A."/>
            <person name="Otillar R.P."/>
            <person name="Terry A.Y."/>
            <person name="Boore J.L."/>
            <person name="Simakov O."/>
            <person name="Marletaz F."/>
            <person name="Cho S.-J."/>
            <person name="Edsinger-Gonzales E."/>
            <person name="Havlak P."/>
            <person name="Kuo D.-H."/>
            <person name="Larsson T."/>
            <person name="Lv J."/>
            <person name="Arendt D."/>
            <person name="Savage R."/>
            <person name="Osoegawa K."/>
            <person name="de Jong P."/>
            <person name="Lindberg D.R."/>
            <person name="Seaver E.C."/>
            <person name="Weisblat D.A."/>
            <person name="Putnam N.H."/>
            <person name="Grigoriev I.V."/>
            <person name="Rokhsar D.S."/>
        </authorList>
    </citation>
    <scope>NUCLEOTIDE SEQUENCE</scope>
</reference>
<gene>
    <name evidence="2" type="primary">20208367</name>
    <name evidence="1" type="ORF">HELRODRAFT_182109</name>
</gene>
<dbReference type="OrthoDB" id="6153491at2759"/>
<accession>T1FHR8</accession>
<name>T1FHR8_HELRO</name>
<dbReference type="eggNOG" id="ENOG502T1YC">
    <property type="taxonomic scope" value="Eukaryota"/>
</dbReference>
<dbReference type="CTD" id="20208367"/>
<proteinExistence type="predicted"/>
<organism evidence="2 3">
    <name type="scientific">Helobdella robusta</name>
    <name type="common">Californian leech</name>
    <dbReference type="NCBI Taxonomy" id="6412"/>
    <lineage>
        <taxon>Eukaryota</taxon>
        <taxon>Metazoa</taxon>
        <taxon>Spiralia</taxon>
        <taxon>Lophotrochozoa</taxon>
        <taxon>Annelida</taxon>
        <taxon>Clitellata</taxon>
        <taxon>Hirudinea</taxon>
        <taxon>Rhynchobdellida</taxon>
        <taxon>Glossiphoniidae</taxon>
        <taxon>Helobdella</taxon>
    </lineage>
</organism>
<dbReference type="GeneID" id="20208367"/>
<evidence type="ECO:0000313" key="2">
    <source>
        <dbReference type="EnsemblMetazoa" id="HelroP182109"/>
    </source>
</evidence>
<dbReference type="EMBL" id="KB097701">
    <property type="protein sequence ID" value="ESN91252.1"/>
    <property type="molecule type" value="Genomic_DNA"/>
</dbReference>
<evidence type="ECO:0000313" key="3">
    <source>
        <dbReference type="Proteomes" id="UP000015101"/>
    </source>
</evidence>
<dbReference type="HOGENOM" id="CLU_2136155_0_0_1"/>
<dbReference type="Proteomes" id="UP000015101">
    <property type="component" value="Unassembled WGS sequence"/>
</dbReference>
<dbReference type="InParanoid" id="T1FHR8"/>
<dbReference type="EMBL" id="AMQM01007979">
    <property type="status" value="NOT_ANNOTATED_CDS"/>
    <property type="molecule type" value="Genomic_DNA"/>
</dbReference>
<reference evidence="1 3" key="2">
    <citation type="journal article" date="2013" name="Nature">
        <title>Insights into bilaterian evolution from three spiralian genomes.</title>
        <authorList>
            <person name="Simakov O."/>
            <person name="Marletaz F."/>
            <person name="Cho S.J."/>
            <person name="Edsinger-Gonzales E."/>
            <person name="Havlak P."/>
            <person name="Hellsten U."/>
            <person name="Kuo D.H."/>
            <person name="Larsson T."/>
            <person name="Lv J."/>
            <person name="Arendt D."/>
            <person name="Savage R."/>
            <person name="Osoegawa K."/>
            <person name="de Jong P."/>
            <person name="Grimwood J."/>
            <person name="Chapman J.A."/>
            <person name="Shapiro H."/>
            <person name="Aerts A."/>
            <person name="Otillar R.P."/>
            <person name="Terry A.Y."/>
            <person name="Boore J.L."/>
            <person name="Grigoriev I.V."/>
            <person name="Lindberg D.R."/>
            <person name="Seaver E.C."/>
            <person name="Weisblat D.A."/>
            <person name="Putnam N.H."/>
            <person name="Rokhsar D.S."/>
        </authorList>
    </citation>
    <scope>NUCLEOTIDE SEQUENCE</scope>
</reference>
<reference evidence="2" key="3">
    <citation type="submission" date="2015-06" db="UniProtKB">
        <authorList>
            <consortium name="EnsemblMetazoa"/>
        </authorList>
    </citation>
    <scope>IDENTIFICATION</scope>
</reference>
<dbReference type="EnsemblMetazoa" id="HelroT182109">
    <property type="protein sequence ID" value="HelroP182109"/>
    <property type="gene ID" value="HelroG182109"/>
</dbReference>
<evidence type="ECO:0000313" key="1">
    <source>
        <dbReference type="EMBL" id="ESN91252.1"/>
    </source>
</evidence>
<dbReference type="RefSeq" id="XP_009030658.1">
    <property type="nucleotide sequence ID" value="XM_009032410.1"/>
</dbReference>
<sequence length="139" mass="15932">MPLFNNTLSGIGKDKYQDEFLEIIANNIKQRIIQDILDAKYFSLTFVCTPGISHSEQMTQTDQERKKMPDELCNSEALASVENVYQVAMLEIIDRMITELSDRFKALNNVNSMFGFLSGVKIEKMQIADLRRIGKYILS</sequence>